<feature type="signal peptide" evidence="2">
    <location>
        <begin position="1"/>
        <end position="19"/>
    </location>
</feature>
<reference evidence="3" key="1">
    <citation type="submission" date="2021-01" db="UniProtKB">
        <authorList>
            <consortium name="EnsemblPlants"/>
        </authorList>
    </citation>
    <scope>IDENTIFICATION</scope>
</reference>
<feature type="chain" id="PRO_5029640341" evidence="2">
    <location>
        <begin position="20"/>
        <end position="153"/>
    </location>
</feature>
<sequence length="153" mass="16686">MSLPLLLLSPLISARRTPADQSANKIGGLGLDDVLTTYKSKPDAVRPLMIANNHIQRQEEEGRGLGTSQLRGSDVLLALQQAETRRKKNKSSSSSGGAAAGSKSKSKKGATWFGGSDDDVEENDHVRSSLMIKSDWLKRIEDLEKRLQELSEI</sequence>
<keyword evidence="2" id="KW-0732">Signal</keyword>
<proteinExistence type="predicted"/>
<dbReference type="Proteomes" id="UP000594263">
    <property type="component" value="Unplaced"/>
</dbReference>
<dbReference type="Gramene" id="Kaladp0039s0395.1.v1.1">
    <property type="protein sequence ID" value="Kaladp0039s0395.1.v1.1.CDS.1"/>
    <property type="gene ID" value="Kaladp0039s0395.v1.1"/>
</dbReference>
<feature type="region of interest" description="Disordered" evidence="1">
    <location>
        <begin position="77"/>
        <end position="125"/>
    </location>
</feature>
<dbReference type="AlphaFoldDB" id="A0A7N0TKN3"/>
<accession>A0A7N0TKN3</accession>
<protein>
    <submittedName>
        <fullName evidence="3">Uncharacterized protein</fullName>
    </submittedName>
</protein>
<organism evidence="3 4">
    <name type="scientific">Kalanchoe fedtschenkoi</name>
    <name type="common">Lavender scallops</name>
    <name type="synonym">South American air plant</name>
    <dbReference type="NCBI Taxonomy" id="63787"/>
    <lineage>
        <taxon>Eukaryota</taxon>
        <taxon>Viridiplantae</taxon>
        <taxon>Streptophyta</taxon>
        <taxon>Embryophyta</taxon>
        <taxon>Tracheophyta</taxon>
        <taxon>Spermatophyta</taxon>
        <taxon>Magnoliopsida</taxon>
        <taxon>eudicotyledons</taxon>
        <taxon>Gunneridae</taxon>
        <taxon>Pentapetalae</taxon>
        <taxon>Saxifragales</taxon>
        <taxon>Crassulaceae</taxon>
        <taxon>Kalanchoe</taxon>
    </lineage>
</organism>
<evidence type="ECO:0000256" key="1">
    <source>
        <dbReference type="SAM" id="MobiDB-lite"/>
    </source>
</evidence>
<evidence type="ECO:0000313" key="4">
    <source>
        <dbReference type="Proteomes" id="UP000594263"/>
    </source>
</evidence>
<evidence type="ECO:0000313" key="3">
    <source>
        <dbReference type="EnsemblPlants" id="Kaladp0039s0395.1.v1.1.CDS.1"/>
    </source>
</evidence>
<dbReference type="OMA" id="WQGSAVH"/>
<dbReference type="PANTHER" id="PTHR37728">
    <property type="entry name" value="BNAA04G26730D PROTEIN"/>
    <property type="match status" value="1"/>
</dbReference>
<dbReference type="PANTHER" id="PTHR37728:SF1">
    <property type="entry name" value="OS06G0132300 PROTEIN"/>
    <property type="match status" value="1"/>
</dbReference>
<feature type="compositionally biased region" description="Low complexity" evidence="1">
    <location>
        <begin position="91"/>
        <end position="103"/>
    </location>
</feature>
<evidence type="ECO:0000256" key="2">
    <source>
        <dbReference type="SAM" id="SignalP"/>
    </source>
</evidence>
<keyword evidence="4" id="KW-1185">Reference proteome</keyword>
<dbReference type="EnsemblPlants" id="Kaladp0039s0395.1.v1.1">
    <property type="protein sequence ID" value="Kaladp0039s0395.1.v1.1.CDS.1"/>
    <property type="gene ID" value="Kaladp0039s0395.v1.1"/>
</dbReference>
<name>A0A7N0TKN3_KALFE</name>